<dbReference type="GO" id="GO:0005759">
    <property type="term" value="C:mitochondrial matrix"/>
    <property type="evidence" value="ECO:0007669"/>
    <property type="project" value="InterPro"/>
</dbReference>
<sequence length="260" mass="29048">MATLSRMMKKAVSSLIPLANRTVHHRNYSSSIFTTPLKNCISSSRQVFPRASIPTLNFSSQAKKKPSSDESLLTCLDDEIQCALESDDHEVVEAPGGFPFKIEDNPGEKTITLTREYQGENINVIVHMNNLVTGEDGEVDHDDDDQAEGGVSSPQSSVPLVVIVSKGSGPMLEFSVMAYPDEISIDSMTMKQPNASEELIPYEGPDFSELDENLQKAFHKYLEIRGIKPKTTNFLHEYMINKDSREYLNWLKDLKAFVAK</sequence>
<evidence type="ECO:0008006" key="4">
    <source>
        <dbReference type="Google" id="ProtNLM"/>
    </source>
</evidence>
<accession>A0AAD4SM63</accession>
<feature type="region of interest" description="Disordered" evidence="1">
    <location>
        <begin position="134"/>
        <end position="154"/>
    </location>
</feature>
<dbReference type="EMBL" id="JAJJMB010009728">
    <property type="protein sequence ID" value="KAI3912509.1"/>
    <property type="molecule type" value="Genomic_DNA"/>
</dbReference>
<name>A0AAD4SM63_9MAGN</name>
<comment type="caution">
    <text evidence="2">The sequence shown here is derived from an EMBL/GenBank/DDBJ whole genome shotgun (WGS) entry which is preliminary data.</text>
</comment>
<dbReference type="InterPro" id="IPR036561">
    <property type="entry name" value="MAM33_sf"/>
</dbReference>
<dbReference type="InterPro" id="IPR003428">
    <property type="entry name" value="MAM33"/>
</dbReference>
<keyword evidence="3" id="KW-1185">Reference proteome</keyword>
<protein>
    <recommendedName>
        <fullName evidence="4">Mitochondrial glycoprotein family protein</fullName>
    </recommendedName>
</protein>
<proteinExistence type="predicted"/>
<gene>
    <name evidence="2" type="ORF">MKW98_020971</name>
</gene>
<dbReference type="Gene3D" id="3.10.280.10">
    <property type="entry name" value="Mitochondrial glycoprotein"/>
    <property type="match status" value="1"/>
</dbReference>
<evidence type="ECO:0000313" key="3">
    <source>
        <dbReference type="Proteomes" id="UP001202328"/>
    </source>
</evidence>
<dbReference type="PANTHER" id="PTHR10826">
    <property type="entry name" value="COMPLEMENT COMPONENT 1"/>
    <property type="match status" value="1"/>
</dbReference>
<dbReference type="FunFam" id="3.10.280.10:FF:000002">
    <property type="entry name" value="Mitochondrial glycoprotein family protein"/>
    <property type="match status" value="1"/>
</dbReference>
<dbReference type="SUPFAM" id="SSF54529">
    <property type="entry name" value="Mitochondrial glycoprotein MAM33-like"/>
    <property type="match status" value="1"/>
</dbReference>
<dbReference type="Pfam" id="PF02330">
    <property type="entry name" value="MAM33"/>
    <property type="match status" value="1"/>
</dbReference>
<reference evidence="2" key="1">
    <citation type="submission" date="2022-04" db="EMBL/GenBank/DDBJ databases">
        <title>A functionally conserved STORR gene fusion in Papaver species that diverged 16.8 million years ago.</title>
        <authorList>
            <person name="Catania T."/>
        </authorList>
    </citation>
    <scope>NUCLEOTIDE SEQUENCE</scope>
    <source>
        <strain evidence="2">S-188037</strain>
    </source>
</reference>
<dbReference type="AlphaFoldDB" id="A0AAD4SM63"/>
<dbReference type="PANTHER" id="PTHR10826:SF41">
    <property type="entry name" value="MITOCHONDRIAL GLYCOPROTEIN FAMILY PROTEIN"/>
    <property type="match status" value="1"/>
</dbReference>
<evidence type="ECO:0000313" key="2">
    <source>
        <dbReference type="EMBL" id="KAI3912509.1"/>
    </source>
</evidence>
<organism evidence="2 3">
    <name type="scientific">Papaver atlanticum</name>
    <dbReference type="NCBI Taxonomy" id="357466"/>
    <lineage>
        <taxon>Eukaryota</taxon>
        <taxon>Viridiplantae</taxon>
        <taxon>Streptophyta</taxon>
        <taxon>Embryophyta</taxon>
        <taxon>Tracheophyta</taxon>
        <taxon>Spermatophyta</taxon>
        <taxon>Magnoliopsida</taxon>
        <taxon>Ranunculales</taxon>
        <taxon>Papaveraceae</taxon>
        <taxon>Papaveroideae</taxon>
        <taxon>Papaver</taxon>
    </lineage>
</organism>
<feature type="compositionally biased region" description="Acidic residues" evidence="1">
    <location>
        <begin position="135"/>
        <end position="147"/>
    </location>
</feature>
<evidence type="ECO:0000256" key="1">
    <source>
        <dbReference type="SAM" id="MobiDB-lite"/>
    </source>
</evidence>
<dbReference type="Proteomes" id="UP001202328">
    <property type="component" value="Unassembled WGS sequence"/>
</dbReference>